<dbReference type="GO" id="GO:0000166">
    <property type="term" value="F:nucleotide binding"/>
    <property type="evidence" value="ECO:0007669"/>
    <property type="project" value="UniProtKB-KW"/>
</dbReference>
<dbReference type="PANTHER" id="PTHR11606:SF13">
    <property type="entry name" value="GLUTAMATE DEHYDROGENASE 1, MITOCHONDRIAL"/>
    <property type="match status" value="1"/>
</dbReference>
<keyword evidence="5" id="KW-0520">NAD</keyword>
<feature type="active site" description="Proton donor" evidence="4">
    <location>
        <position position="113"/>
    </location>
</feature>
<feature type="domain" description="Glutamate/phenylalanine/leucine/valine/L-tryptophan dehydrogenase C-terminal" evidence="8">
    <location>
        <begin position="194"/>
        <end position="475"/>
    </location>
</feature>
<evidence type="ECO:0000259" key="8">
    <source>
        <dbReference type="SMART" id="SM00839"/>
    </source>
</evidence>
<dbReference type="AlphaFoldDB" id="A0A521D2G8"/>
<feature type="binding site" evidence="5">
    <location>
        <position position="201"/>
    </location>
    <ligand>
        <name>NAD(+)</name>
        <dbReference type="ChEBI" id="CHEBI:57540"/>
    </ligand>
</feature>
<feature type="binding site" evidence="5">
    <location>
        <position position="240"/>
    </location>
    <ligand>
        <name>NAD(+)</name>
        <dbReference type="ChEBI" id="CHEBI:57540"/>
    </ligand>
</feature>
<sequence length="478" mass="52939">MATKTQLPTSHEINFWDDVCNYFDHAAAYTKHPKDVLEMIKKCNSIYSFQFPIRKGDGFELISAWRVEHSHHKLPTKGGIRYSEMVYEDEVKALAALMTYKCAIVNVPFGGAKGGVKINPKNYTVRELENITRRYTSELIKKNFIGPGIDVPAPDYGTGEREMSWIVDTYQAFNPGQIDSNGCVTGKPLAQHGIAGRREATGRGVFYAARECVNVAEDMKKLKMSTGLQGKRVIVQGLGNVGYYTAKFIQDGGGIIVGLCEYEGAIYDSNGLDVDDVVRHRKETGSILGYKKAKSFKNSGEGLIQDCDIFIPAALENQVTEANIKDIKAKIIVEGANGPTTPEAAEYFLKQGGIIVPDMYANAGGVTVSYFEWLKNLSHVAFGRINKRFEENAARDMVDLIERMTGNSISSEQRHIIVKGASELELVNSGLEETMVKAYHEIRDVQMNNKTIKDLRTAAFVLAIDKVAVSYTNLGIFP</sequence>
<dbReference type="SUPFAM" id="SSF51735">
    <property type="entry name" value="NAD(P)-binding Rossmann-fold domains"/>
    <property type="match status" value="1"/>
</dbReference>
<evidence type="ECO:0000256" key="4">
    <source>
        <dbReference type="PIRSR" id="PIRSR000185-1"/>
    </source>
</evidence>
<dbReference type="InterPro" id="IPR033524">
    <property type="entry name" value="Glu/Leu/Phe/Val_DH_AS"/>
</dbReference>
<evidence type="ECO:0000256" key="7">
    <source>
        <dbReference type="RuleBase" id="RU004417"/>
    </source>
</evidence>
<proteinExistence type="inferred from homology"/>
<organism evidence="9 10">
    <name type="scientific">Solitalea koreensis</name>
    <dbReference type="NCBI Taxonomy" id="543615"/>
    <lineage>
        <taxon>Bacteria</taxon>
        <taxon>Pseudomonadati</taxon>
        <taxon>Bacteroidota</taxon>
        <taxon>Sphingobacteriia</taxon>
        <taxon>Sphingobacteriales</taxon>
        <taxon>Sphingobacteriaceae</taxon>
        <taxon>Solitalea</taxon>
    </lineage>
</organism>
<dbReference type="InterPro" id="IPR014362">
    <property type="entry name" value="Glu_DH"/>
</dbReference>
<dbReference type="CDD" id="cd01076">
    <property type="entry name" value="NAD_bind_1_Glu_DH"/>
    <property type="match status" value="1"/>
</dbReference>
<feature type="binding site" evidence="5">
    <location>
        <position position="77"/>
    </location>
    <ligand>
        <name>substrate</name>
    </ligand>
</feature>
<dbReference type="OrthoDB" id="9803297at2"/>
<protein>
    <recommendedName>
        <fullName evidence="3">Glutamate dehydrogenase</fullName>
    </recommendedName>
</protein>
<dbReference type="PANTHER" id="PTHR11606">
    <property type="entry name" value="GLUTAMATE DEHYDROGENASE"/>
    <property type="match status" value="1"/>
</dbReference>
<keyword evidence="10" id="KW-1185">Reference proteome</keyword>
<dbReference type="RefSeq" id="WP_142603800.1">
    <property type="nucleotide sequence ID" value="NZ_FXSZ01000005.1"/>
</dbReference>
<dbReference type="PROSITE" id="PS00074">
    <property type="entry name" value="GLFV_DEHYDROGENASE"/>
    <property type="match status" value="1"/>
</dbReference>
<dbReference type="SMART" id="SM00839">
    <property type="entry name" value="ELFV_dehydrog"/>
    <property type="match status" value="1"/>
</dbReference>
<accession>A0A521D2G8</accession>
<dbReference type="SUPFAM" id="SSF53223">
    <property type="entry name" value="Aminoacid dehydrogenase-like, N-terminal domain"/>
    <property type="match status" value="1"/>
</dbReference>
<reference evidence="9 10" key="1">
    <citation type="submission" date="2017-05" db="EMBL/GenBank/DDBJ databases">
        <authorList>
            <person name="Varghese N."/>
            <person name="Submissions S."/>
        </authorList>
    </citation>
    <scope>NUCLEOTIDE SEQUENCE [LARGE SCALE GENOMIC DNA]</scope>
    <source>
        <strain evidence="9 10">DSM 21342</strain>
    </source>
</reference>
<dbReference type="Gene3D" id="3.40.50.10860">
    <property type="entry name" value="Leucine Dehydrogenase, chain A, domain 1"/>
    <property type="match status" value="1"/>
</dbReference>
<dbReference type="PRINTS" id="PR00082">
    <property type="entry name" value="GLFDHDRGNASE"/>
</dbReference>
<name>A0A521D2G8_9SPHI</name>
<evidence type="ECO:0000256" key="1">
    <source>
        <dbReference type="ARBA" id="ARBA00006382"/>
    </source>
</evidence>
<feature type="site" description="Important for catalysis" evidence="6">
    <location>
        <position position="155"/>
    </location>
</feature>
<dbReference type="Pfam" id="PF00208">
    <property type="entry name" value="ELFV_dehydrog"/>
    <property type="match status" value="1"/>
</dbReference>
<feature type="binding site" evidence="5">
    <location>
        <position position="101"/>
    </location>
    <ligand>
        <name>substrate</name>
    </ligand>
</feature>
<dbReference type="InterPro" id="IPR036291">
    <property type="entry name" value="NAD(P)-bd_dom_sf"/>
</dbReference>
<dbReference type="GO" id="GO:0004352">
    <property type="term" value="F:glutamate dehydrogenase (NAD+) activity"/>
    <property type="evidence" value="ECO:0007669"/>
    <property type="project" value="TreeGrafter"/>
</dbReference>
<evidence type="ECO:0000256" key="5">
    <source>
        <dbReference type="PIRSR" id="PIRSR000185-2"/>
    </source>
</evidence>
<dbReference type="InterPro" id="IPR046346">
    <property type="entry name" value="Aminoacid_DH-like_N_sf"/>
</dbReference>
<evidence type="ECO:0000313" key="9">
    <source>
        <dbReference type="EMBL" id="SMO65867.1"/>
    </source>
</evidence>
<dbReference type="Gene3D" id="3.40.50.720">
    <property type="entry name" value="NAD(P)-binding Rossmann-like Domain"/>
    <property type="match status" value="1"/>
</dbReference>
<gene>
    <name evidence="9" type="ORF">SAMN06265350_105191</name>
</gene>
<dbReference type="FunFam" id="3.40.50.720:FF:000100">
    <property type="entry name" value="Glutamate dehydrogenase 1, mitochondrial"/>
    <property type="match status" value="1"/>
</dbReference>
<dbReference type="InterPro" id="IPR033922">
    <property type="entry name" value="NAD_bind_Glu_DH"/>
</dbReference>
<dbReference type="GO" id="GO:0006538">
    <property type="term" value="P:L-glutamate catabolic process"/>
    <property type="evidence" value="ECO:0007669"/>
    <property type="project" value="TreeGrafter"/>
</dbReference>
<keyword evidence="5" id="KW-0547">Nucleotide-binding</keyword>
<evidence type="ECO:0000256" key="3">
    <source>
        <dbReference type="PIRNR" id="PIRNR000185"/>
    </source>
</evidence>
<dbReference type="Pfam" id="PF02812">
    <property type="entry name" value="ELFV_dehydrog_N"/>
    <property type="match status" value="1"/>
</dbReference>
<dbReference type="InterPro" id="IPR006096">
    <property type="entry name" value="Glu/Leu/Phe/Val/Trp_DH_C"/>
</dbReference>
<dbReference type="EMBL" id="FXSZ01000005">
    <property type="protein sequence ID" value="SMO65867.1"/>
    <property type="molecule type" value="Genomic_DNA"/>
</dbReference>
<dbReference type="InterPro" id="IPR006097">
    <property type="entry name" value="Glu/Leu/Phe/Val/Trp_DH_dimer"/>
</dbReference>
<feature type="binding site" evidence="5">
    <location>
        <position position="369"/>
    </location>
    <ligand>
        <name>substrate</name>
    </ligand>
</feature>
<dbReference type="InterPro" id="IPR006095">
    <property type="entry name" value="Glu/Leu/Phe/Val/Trp_DH"/>
</dbReference>
<comment type="similarity">
    <text evidence="1 3 7">Belongs to the Glu/Leu/Phe/Val dehydrogenases family.</text>
</comment>
<evidence type="ECO:0000313" key="10">
    <source>
        <dbReference type="Proteomes" id="UP000315971"/>
    </source>
</evidence>
<evidence type="ECO:0000256" key="2">
    <source>
        <dbReference type="ARBA" id="ARBA00023002"/>
    </source>
</evidence>
<dbReference type="Proteomes" id="UP000315971">
    <property type="component" value="Unassembled WGS sequence"/>
</dbReference>
<evidence type="ECO:0000256" key="6">
    <source>
        <dbReference type="PIRSR" id="PIRSR000185-3"/>
    </source>
</evidence>
<dbReference type="PIRSF" id="PIRSF000185">
    <property type="entry name" value="Glu_DH"/>
    <property type="match status" value="1"/>
</dbReference>
<keyword evidence="2 3" id="KW-0560">Oxidoreductase</keyword>